<dbReference type="Proteomes" id="UP001595797">
    <property type="component" value="Unassembled WGS sequence"/>
</dbReference>
<comment type="caution">
    <text evidence="3">The sequence shown here is derived from an EMBL/GenBank/DDBJ whole genome shotgun (WGS) entry which is preliminary data.</text>
</comment>
<proteinExistence type="predicted"/>
<dbReference type="InterPro" id="IPR001466">
    <property type="entry name" value="Beta-lactam-related"/>
</dbReference>
<keyword evidence="3" id="KW-0378">Hydrolase</keyword>
<feature type="domain" description="Beta-lactamase-related" evidence="2">
    <location>
        <begin position="26"/>
        <end position="63"/>
    </location>
</feature>
<evidence type="ECO:0000313" key="4">
    <source>
        <dbReference type="Proteomes" id="UP001595797"/>
    </source>
</evidence>
<accession>A0ABV9TM13</accession>
<keyword evidence="4" id="KW-1185">Reference proteome</keyword>
<feature type="region of interest" description="Disordered" evidence="1">
    <location>
        <begin position="1"/>
        <end position="26"/>
    </location>
</feature>
<dbReference type="Pfam" id="PF00144">
    <property type="entry name" value="Beta-lactamase"/>
    <property type="match status" value="1"/>
</dbReference>
<organism evidence="3 4">
    <name type="scientific">Kocuria oceani</name>
    <dbReference type="NCBI Taxonomy" id="988827"/>
    <lineage>
        <taxon>Bacteria</taxon>
        <taxon>Bacillati</taxon>
        <taxon>Actinomycetota</taxon>
        <taxon>Actinomycetes</taxon>
        <taxon>Micrococcales</taxon>
        <taxon>Micrococcaceae</taxon>
        <taxon>Kocuria</taxon>
    </lineage>
</organism>
<sequence length="64" mass="7072">MTDVDDVVTREPDSQMAEPLPEDLDYSNTDYILLGTVIEQVTGQPVGKVFEEQNFAPLGPDETT</sequence>
<dbReference type="InterPro" id="IPR012338">
    <property type="entry name" value="Beta-lactam/transpept-like"/>
</dbReference>
<evidence type="ECO:0000259" key="2">
    <source>
        <dbReference type="Pfam" id="PF00144"/>
    </source>
</evidence>
<evidence type="ECO:0000256" key="1">
    <source>
        <dbReference type="SAM" id="MobiDB-lite"/>
    </source>
</evidence>
<dbReference type="SUPFAM" id="SSF56601">
    <property type="entry name" value="beta-lactamase/transpeptidase-like"/>
    <property type="match status" value="1"/>
</dbReference>
<reference evidence="4" key="1">
    <citation type="journal article" date="2019" name="Int. J. Syst. Evol. Microbiol.">
        <title>The Global Catalogue of Microorganisms (GCM) 10K type strain sequencing project: providing services to taxonomists for standard genome sequencing and annotation.</title>
        <authorList>
            <consortium name="The Broad Institute Genomics Platform"/>
            <consortium name="The Broad Institute Genome Sequencing Center for Infectious Disease"/>
            <person name="Wu L."/>
            <person name="Ma J."/>
        </authorList>
    </citation>
    <scope>NUCLEOTIDE SEQUENCE [LARGE SCALE GENOMIC DNA]</scope>
    <source>
        <strain evidence="4">CGMCC 4.6946</strain>
    </source>
</reference>
<dbReference type="Gene3D" id="3.40.710.10">
    <property type="entry name" value="DD-peptidase/beta-lactamase superfamily"/>
    <property type="match status" value="1"/>
</dbReference>
<evidence type="ECO:0000313" key="3">
    <source>
        <dbReference type="EMBL" id="MFC4905052.1"/>
    </source>
</evidence>
<gene>
    <name evidence="3" type="ORF">ACFPCS_15895</name>
</gene>
<dbReference type="GO" id="GO:0016787">
    <property type="term" value="F:hydrolase activity"/>
    <property type="evidence" value="ECO:0007669"/>
    <property type="project" value="UniProtKB-KW"/>
</dbReference>
<protein>
    <submittedName>
        <fullName evidence="3">Serine hydrolase</fullName>
    </submittedName>
</protein>
<dbReference type="RefSeq" id="WP_277551337.1">
    <property type="nucleotide sequence ID" value="NZ_JARAMH010000008.1"/>
</dbReference>
<dbReference type="EMBL" id="JBHSIW010000024">
    <property type="protein sequence ID" value="MFC4905052.1"/>
    <property type="molecule type" value="Genomic_DNA"/>
</dbReference>
<name>A0ABV9TM13_9MICC</name>